<name>A0ABW5LGG3_9FLAO</name>
<dbReference type="EMBL" id="JBHULE010000019">
    <property type="protein sequence ID" value="MFD2562904.1"/>
    <property type="molecule type" value="Genomic_DNA"/>
</dbReference>
<feature type="domain" description="NAD glycohydrolase translocation F5/8 type C" evidence="1">
    <location>
        <begin position="299"/>
        <end position="378"/>
    </location>
</feature>
<evidence type="ECO:0000313" key="3">
    <source>
        <dbReference type="Proteomes" id="UP001597319"/>
    </source>
</evidence>
<gene>
    <name evidence="2" type="ORF">ACFSR1_09530</name>
</gene>
<evidence type="ECO:0000259" key="1">
    <source>
        <dbReference type="Pfam" id="PF25302"/>
    </source>
</evidence>
<sequence length="410" mass="47601">MIHKVQSFNIKNTSKKKTIVMVLMLYIGCLSSQAQKMKSLLHKELTAKVGAICEETPDDNPCAGSQIYLTFLFDKEQVQVSEKEISTCYKESIHNIGNYTWKLLDSKEIKVDFDPMMIKGTYAEHIFLELRDKQLIGNITHENGEVVAYTFEKTTNASHSVTDKKQELKLATIDSVSITEIKGNTSEDLSTIFDYYKKEQIDEVDIWSDKMFGRCCTEADLSYSELLYFDITANVENNKYPFKNVFDRRYRTAFVFKENDQVEISLKLKRNEESHKYHTELLVDDVLKTNDTLLKPFRLSLVNGYVKSEKTFKENARIKEVKVFLNKDYKGTIKLLDTPLIQEFALDFTFSKNDTVQLKPISYYKGTKYDDVCISEIQSCLAHITHTSINKKYKVRELWEIGYALKKDKK</sequence>
<dbReference type="NCBIfam" id="NF047619">
    <property type="entry name" value="NADase_discoid"/>
    <property type="match status" value="1"/>
</dbReference>
<evidence type="ECO:0000313" key="2">
    <source>
        <dbReference type="EMBL" id="MFD2562904.1"/>
    </source>
</evidence>
<dbReference type="InterPro" id="IPR057561">
    <property type="entry name" value="NADase_transloc"/>
</dbReference>
<organism evidence="2 3">
    <name type="scientific">Aquimarina rubra</name>
    <dbReference type="NCBI Taxonomy" id="1920033"/>
    <lineage>
        <taxon>Bacteria</taxon>
        <taxon>Pseudomonadati</taxon>
        <taxon>Bacteroidota</taxon>
        <taxon>Flavobacteriia</taxon>
        <taxon>Flavobacteriales</taxon>
        <taxon>Flavobacteriaceae</taxon>
        <taxon>Aquimarina</taxon>
    </lineage>
</organism>
<keyword evidence="3" id="KW-1185">Reference proteome</keyword>
<reference evidence="3" key="1">
    <citation type="journal article" date="2019" name="Int. J. Syst. Evol. Microbiol.">
        <title>The Global Catalogue of Microorganisms (GCM) 10K type strain sequencing project: providing services to taxonomists for standard genome sequencing and annotation.</title>
        <authorList>
            <consortium name="The Broad Institute Genomics Platform"/>
            <consortium name="The Broad Institute Genome Sequencing Center for Infectious Disease"/>
            <person name="Wu L."/>
            <person name="Ma J."/>
        </authorList>
    </citation>
    <scope>NUCLEOTIDE SEQUENCE [LARGE SCALE GENOMIC DNA]</scope>
    <source>
        <strain evidence="3">KCTC 52274</strain>
    </source>
</reference>
<proteinExistence type="predicted"/>
<accession>A0ABW5LGG3</accession>
<protein>
    <recommendedName>
        <fullName evidence="1">NAD glycohydrolase translocation F5/8 type C domain-containing protein</fullName>
    </recommendedName>
</protein>
<comment type="caution">
    <text evidence="2">The sequence shown here is derived from an EMBL/GenBank/DDBJ whole genome shotgun (WGS) entry which is preliminary data.</text>
</comment>
<dbReference type="Pfam" id="PF25302">
    <property type="entry name" value="NADase_transloc"/>
    <property type="match status" value="1"/>
</dbReference>
<dbReference type="Proteomes" id="UP001597319">
    <property type="component" value="Unassembled WGS sequence"/>
</dbReference>